<feature type="transmembrane region" description="Helical" evidence="1">
    <location>
        <begin position="111"/>
        <end position="128"/>
    </location>
</feature>
<feature type="transmembrane region" description="Helical" evidence="1">
    <location>
        <begin position="148"/>
        <end position="170"/>
    </location>
</feature>
<dbReference type="InterPro" id="IPR007272">
    <property type="entry name" value="Sulf_transp_TsuA/YedE"/>
</dbReference>
<evidence type="ECO:0000313" key="2">
    <source>
        <dbReference type="EMBL" id="MBW8270028.1"/>
    </source>
</evidence>
<accession>A0ABS7F411</accession>
<feature type="transmembrane region" description="Helical" evidence="1">
    <location>
        <begin position="42"/>
        <end position="64"/>
    </location>
</feature>
<reference evidence="2 3" key="1">
    <citation type="submission" date="2021-08" db="EMBL/GenBank/DDBJ databases">
        <title>Caldovatus sediminis gen. nov., sp. nov., a moderately thermophilic bacterium isolated from a hot spring.</title>
        <authorList>
            <person name="Hu C.-J."/>
            <person name="Li W.-J."/>
            <person name="Xian W.-D."/>
        </authorList>
    </citation>
    <scope>NUCLEOTIDE SEQUENCE [LARGE SCALE GENOMIC DNA]</scope>
    <source>
        <strain evidence="2 3">SYSU G05006</strain>
    </source>
</reference>
<organism evidence="2 3">
    <name type="scientific">Caldovatus aquaticus</name>
    <dbReference type="NCBI Taxonomy" id="2865671"/>
    <lineage>
        <taxon>Bacteria</taxon>
        <taxon>Pseudomonadati</taxon>
        <taxon>Pseudomonadota</taxon>
        <taxon>Alphaproteobacteria</taxon>
        <taxon>Acetobacterales</taxon>
        <taxon>Roseomonadaceae</taxon>
        <taxon>Caldovatus</taxon>
    </lineage>
</organism>
<feature type="transmembrane region" description="Helical" evidence="1">
    <location>
        <begin position="84"/>
        <end position="104"/>
    </location>
</feature>
<gene>
    <name evidence="2" type="ORF">K1J50_11075</name>
</gene>
<keyword evidence="1" id="KW-0812">Transmembrane</keyword>
<feature type="transmembrane region" description="Helical" evidence="1">
    <location>
        <begin position="6"/>
        <end position="21"/>
    </location>
</feature>
<protein>
    <submittedName>
        <fullName evidence="2">YeeE/YedE family protein</fullName>
    </submittedName>
</protein>
<keyword evidence="1" id="KW-0472">Membrane</keyword>
<sequence>MSVFSAVLLGLAMGVVFGFLLEKSRVFEPAVIVGQFQLRNFLMLRVFLAGVAAGLVVLAVLTGFGWAKLAPKATLPVADLVGGLVLGAGIALAGACPGTVLVQIGAGYRDAWFTLAGGLLGAVTFIYAEPALAPWLAAGGQGKLTLDVVLGVPFWPLALAVAVPLSLVLWTMERWRPWRTELGDAADGLLPPAAGAASPHAGRALPAE</sequence>
<keyword evidence="1" id="KW-1133">Transmembrane helix</keyword>
<dbReference type="RefSeq" id="WP_220117774.1">
    <property type="nucleotide sequence ID" value="NZ_JAHZUY010000027.1"/>
</dbReference>
<evidence type="ECO:0000313" key="3">
    <source>
        <dbReference type="Proteomes" id="UP001519924"/>
    </source>
</evidence>
<dbReference type="EMBL" id="JAHZUY010000027">
    <property type="protein sequence ID" value="MBW8270028.1"/>
    <property type="molecule type" value="Genomic_DNA"/>
</dbReference>
<dbReference type="Pfam" id="PF04143">
    <property type="entry name" value="Sulf_transp"/>
    <property type="match status" value="1"/>
</dbReference>
<evidence type="ECO:0000256" key="1">
    <source>
        <dbReference type="SAM" id="Phobius"/>
    </source>
</evidence>
<dbReference type="Proteomes" id="UP001519924">
    <property type="component" value="Unassembled WGS sequence"/>
</dbReference>
<keyword evidence="3" id="KW-1185">Reference proteome</keyword>
<name>A0ABS7F411_9PROT</name>
<proteinExistence type="predicted"/>
<comment type="caution">
    <text evidence="2">The sequence shown here is derived from an EMBL/GenBank/DDBJ whole genome shotgun (WGS) entry which is preliminary data.</text>
</comment>